<evidence type="ECO:0000313" key="1">
    <source>
        <dbReference type="EMBL" id="KZP22184.1"/>
    </source>
</evidence>
<evidence type="ECO:0000313" key="2">
    <source>
        <dbReference type="Proteomes" id="UP000076532"/>
    </source>
</evidence>
<sequence length="149" mass="16648">MIQALSVFKVPAALTSLCELGSFQKMRIWELMSATLGFLYHSNICFTSPDGIRHTEATHPSSRIALGRDNGSENQRVRLWDIVKVERTAVLSPELENPCTGRRESHSRLHMNSPEPYGSPLIYSLPTKIIGLKATSVNRVDGSRLGRRD</sequence>
<dbReference type="OrthoDB" id="242910at2759"/>
<reference evidence="1 2" key="1">
    <citation type="journal article" date="2016" name="Mol. Biol. Evol.">
        <title>Comparative Genomics of Early-Diverging Mushroom-Forming Fungi Provides Insights into the Origins of Lignocellulose Decay Capabilities.</title>
        <authorList>
            <person name="Nagy L.G."/>
            <person name="Riley R."/>
            <person name="Tritt A."/>
            <person name="Adam C."/>
            <person name="Daum C."/>
            <person name="Floudas D."/>
            <person name="Sun H."/>
            <person name="Yadav J.S."/>
            <person name="Pangilinan J."/>
            <person name="Larsson K.H."/>
            <person name="Matsuura K."/>
            <person name="Barry K."/>
            <person name="Labutti K."/>
            <person name="Kuo R."/>
            <person name="Ohm R.A."/>
            <person name="Bhattacharya S.S."/>
            <person name="Shirouzu T."/>
            <person name="Yoshinaga Y."/>
            <person name="Martin F.M."/>
            <person name="Grigoriev I.V."/>
            <person name="Hibbett D.S."/>
        </authorList>
    </citation>
    <scope>NUCLEOTIDE SEQUENCE [LARGE SCALE GENOMIC DNA]</scope>
    <source>
        <strain evidence="1 2">CBS 109695</strain>
    </source>
</reference>
<dbReference type="AlphaFoldDB" id="A0A166KRK3"/>
<proteinExistence type="predicted"/>
<gene>
    <name evidence="1" type="ORF">FIBSPDRAFT_488338</name>
</gene>
<dbReference type="Proteomes" id="UP000076532">
    <property type="component" value="Unassembled WGS sequence"/>
</dbReference>
<dbReference type="STRING" id="436010.A0A166KRK3"/>
<accession>A0A166KRK3</accession>
<keyword evidence="2" id="KW-1185">Reference proteome</keyword>
<protein>
    <submittedName>
        <fullName evidence="1">Uncharacterized protein</fullName>
    </submittedName>
</protein>
<dbReference type="EMBL" id="KV417541">
    <property type="protein sequence ID" value="KZP22184.1"/>
    <property type="molecule type" value="Genomic_DNA"/>
</dbReference>
<organism evidence="1 2">
    <name type="scientific">Athelia psychrophila</name>
    <dbReference type="NCBI Taxonomy" id="1759441"/>
    <lineage>
        <taxon>Eukaryota</taxon>
        <taxon>Fungi</taxon>
        <taxon>Dikarya</taxon>
        <taxon>Basidiomycota</taxon>
        <taxon>Agaricomycotina</taxon>
        <taxon>Agaricomycetes</taxon>
        <taxon>Agaricomycetidae</taxon>
        <taxon>Atheliales</taxon>
        <taxon>Atheliaceae</taxon>
        <taxon>Athelia</taxon>
    </lineage>
</organism>
<name>A0A166KRK3_9AGAM</name>